<reference evidence="1" key="1">
    <citation type="submission" date="2022-02" db="EMBL/GenBank/DDBJ databases">
        <title>Plant Genome Project.</title>
        <authorList>
            <person name="Zhang R.-G."/>
        </authorList>
    </citation>
    <scope>NUCLEOTIDE SEQUENCE</scope>
    <source>
        <strain evidence="1">AT1</strain>
    </source>
</reference>
<name>A0ACC0NLC6_RHOML</name>
<accession>A0ACC0NLC6</accession>
<dbReference type="Proteomes" id="UP001062846">
    <property type="component" value="Chromosome 5"/>
</dbReference>
<dbReference type="EMBL" id="CM046392">
    <property type="protein sequence ID" value="KAI8553377.1"/>
    <property type="molecule type" value="Genomic_DNA"/>
</dbReference>
<evidence type="ECO:0000313" key="2">
    <source>
        <dbReference type="Proteomes" id="UP001062846"/>
    </source>
</evidence>
<protein>
    <submittedName>
        <fullName evidence="1">Uncharacterized protein</fullName>
    </submittedName>
</protein>
<comment type="caution">
    <text evidence="1">The sequence shown here is derived from an EMBL/GenBank/DDBJ whole genome shotgun (WGS) entry which is preliminary data.</text>
</comment>
<gene>
    <name evidence="1" type="ORF">RHMOL_Rhmol05G0010900</name>
</gene>
<evidence type="ECO:0000313" key="1">
    <source>
        <dbReference type="EMBL" id="KAI8553377.1"/>
    </source>
</evidence>
<keyword evidence="2" id="KW-1185">Reference proteome</keyword>
<organism evidence="1 2">
    <name type="scientific">Rhododendron molle</name>
    <name type="common">Chinese azalea</name>
    <name type="synonym">Azalea mollis</name>
    <dbReference type="NCBI Taxonomy" id="49168"/>
    <lineage>
        <taxon>Eukaryota</taxon>
        <taxon>Viridiplantae</taxon>
        <taxon>Streptophyta</taxon>
        <taxon>Embryophyta</taxon>
        <taxon>Tracheophyta</taxon>
        <taxon>Spermatophyta</taxon>
        <taxon>Magnoliopsida</taxon>
        <taxon>eudicotyledons</taxon>
        <taxon>Gunneridae</taxon>
        <taxon>Pentapetalae</taxon>
        <taxon>asterids</taxon>
        <taxon>Ericales</taxon>
        <taxon>Ericaceae</taxon>
        <taxon>Ericoideae</taxon>
        <taxon>Rhodoreae</taxon>
        <taxon>Rhododendron</taxon>
    </lineage>
</organism>
<sequence length="438" mass="48966">MKKPSSIGELTCIGIDLGNLPPYISGMRLLPSDMNEVWAMEIDIQYSGGVVLDVATRLEVSELEFEECIVDTNLEPSPVEEVKKDLLEGFEYFGKQLELSEGADGATERMDEADPKQDGVKTYKTTKSGSSSASKWKSIVNSIAKQVSQLRNAEKHLLRVMKLIETILSPESRILWKTRHTSNNSAFAYFTPGMEQLRQQILCPYMTESSLVLSSKENISPTVHRKVTNRRQALKFQIEKEKHLLSGNETDCDYLSTKEIDKKNCKTNGHHYIAGVAETGDPLWITQAFLKAQVRQSGEAVPHVASRRVLKACLAGLLICPLCNGIFKEATTINECMHTFCKECIYQKVQTEGITCCPTCNMDLSHLSPEDYLRPDEAWRVVVKGYLGISPFNEQEEAPQATPPPSLASTTSESTVKQSKKKKKKNKKPRQSPNELSV</sequence>
<proteinExistence type="predicted"/>